<dbReference type="GO" id="GO:0005829">
    <property type="term" value="C:cytosol"/>
    <property type="evidence" value="ECO:0007669"/>
    <property type="project" value="TreeGrafter"/>
</dbReference>
<sequence length="357" mass="39428">MRSESALRVRDLAPPGAEVALNIAANAHGTQMDYARLGRTGLEVSRVTLGCMTYGVPERGAHPWTLDADKSRPLIKKAVELGVNFFDTANSYSDGTSEEIVGRALKDFTKRDEIVIATKVYMRMRKGPNGEGLSRKAIMAEIDGSLRRLGCDYVDLYQIHRWDHATPIEETLEALHDVVKAGKARYIGASSMFAWQFAKALFTSRLHGWTEFVSMQNHLNLLYREEEREMLPLCADQGVAVLPWSPLARGRLTRDWNATSDRQETDAYGKTLYNLAVEADQKIIAAVAGIAAVRRVPRAQVALAWLLQKNGVTSPIIGASKPQHLDDAVAALSLKLSAEEITALEEPYAPRRDAGLV</sequence>
<protein>
    <submittedName>
        <fullName evidence="3">Aryl-alcohol dehydrogenase (NADP+)</fullName>
    </submittedName>
</protein>
<dbReference type="PRINTS" id="PR00069">
    <property type="entry name" value="ALDKETRDTASE"/>
</dbReference>
<dbReference type="InterPro" id="IPR023210">
    <property type="entry name" value="NADP_OxRdtase_dom"/>
</dbReference>
<dbReference type="InterPro" id="IPR050523">
    <property type="entry name" value="AKR_Detox_Biosynth"/>
</dbReference>
<dbReference type="STRING" id="1612308.SAMN05444581_102303"/>
<reference evidence="3 4" key="1">
    <citation type="submission" date="2016-10" db="EMBL/GenBank/DDBJ databases">
        <authorList>
            <person name="de Groot N.N."/>
        </authorList>
    </citation>
    <scope>NUCLEOTIDE SEQUENCE [LARGE SCALE GENOMIC DNA]</scope>
    <source>
        <strain evidence="3 4">NE2</strain>
    </source>
</reference>
<keyword evidence="4" id="KW-1185">Reference proteome</keyword>
<organism evidence="3 4">
    <name type="scientific">Methylocapsa palsarum</name>
    <dbReference type="NCBI Taxonomy" id="1612308"/>
    <lineage>
        <taxon>Bacteria</taxon>
        <taxon>Pseudomonadati</taxon>
        <taxon>Pseudomonadota</taxon>
        <taxon>Alphaproteobacteria</taxon>
        <taxon>Hyphomicrobiales</taxon>
        <taxon>Beijerinckiaceae</taxon>
        <taxon>Methylocapsa</taxon>
    </lineage>
</organism>
<dbReference type="FunFam" id="3.20.20.100:FF:000004">
    <property type="entry name" value="Oxidoreductase, aldo/keto reductase"/>
    <property type="match status" value="1"/>
</dbReference>
<dbReference type="EMBL" id="FOSN01000002">
    <property type="protein sequence ID" value="SFK13397.1"/>
    <property type="molecule type" value="Genomic_DNA"/>
</dbReference>
<dbReference type="AlphaFoldDB" id="A0A1I3X2H4"/>
<name>A0A1I3X2H4_9HYPH</name>
<evidence type="ECO:0000256" key="1">
    <source>
        <dbReference type="ARBA" id="ARBA00023002"/>
    </source>
</evidence>
<dbReference type="PANTHER" id="PTHR43364">
    <property type="entry name" value="NADH-SPECIFIC METHYLGLYOXAL REDUCTASE-RELATED"/>
    <property type="match status" value="1"/>
</dbReference>
<dbReference type="PANTHER" id="PTHR43364:SF4">
    <property type="entry name" value="NAD(P)-LINKED OXIDOREDUCTASE SUPERFAMILY PROTEIN"/>
    <property type="match status" value="1"/>
</dbReference>
<accession>A0A1I3X2H4</accession>
<dbReference type="Gene3D" id="3.20.20.100">
    <property type="entry name" value="NADP-dependent oxidoreductase domain"/>
    <property type="match status" value="1"/>
</dbReference>
<dbReference type="SUPFAM" id="SSF51430">
    <property type="entry name" value="NAD(P)-linked oxidoreductase"/>
    <property type="match status" value="1"/>
</dbReference>
<dbReference type="Proteomes" id="UP000198755">
    <property type="component" value="Unassembled WGS sequence"/>
</dbReference>
<feature type="domain" description="NADP-dependent oxidoreductase" evidence="2">
    <location>
        <begin position="48"/>
        <end position="346"/>
    </location>
</feature>
<dbReference type="InterPro" id="IPR036812">
    <property type="entry name" value="NAD(P)_OxRdtase_dom_sf"/>
</dbReference>
<dbReference type="CDD" id="cd19079">
    <property type="entry name" value="AKR_EcYajO-like"/>
    <property type="match status" value="1"/>
</dbReference>
<dbReference type="InterPro" id="IPR020471">
    <property type="entry name" value="AKR"/>
</dbReference>
<dbReference type="GO" id="GO:0016491">
    <property type="term" value="F:oxidoreductase activity"/>
    <property type="evidence" value="ECO:0007669"/>
    <property type="project" value="UniProtKB-KW"/>
</dbReference>
<proteinExistence type="predicted"/>
<evidence type="ECO:0000313" key="3">
    <source>
        <dbReference type="EMBL" id="SFK13397.1"/>
    </source>
</evidence>
<gene>
    <name evidence="3" type="ORF">SAMN05444581_102303</name>
</gene>
<evidence type="ECO:0000259" key="2">
    <source>
        <dbReference type="Pfam" id="PF00248"/>
    </source>
</evidence>
<dbReference type="Pfam" id="PF00248">
    <property type="entry name" value="Aldo_ket_red"/>
    <property type="match status" value="1"/>
</dbReference>
<keyword evidence="1" id="KW-0560">Oxidoreductase</keyword>
<evidence type="ECO:0000313" key="4">
    <source>
        <dbReference type="Proteomes" id="UP000198755"/>
    </source>
</evidence>